<comment type="caution">
    <text evidence="30">The sequence shown here is derived from an EMBL/GenBank/DDBJ whole genome shotgun (WGS) entry which is preliminary data.</text>
</comment>
<organism evidence="30 31">
    <name type="scientific">Grus japonensis</name>
    <name type="common">Japanese crane</name>
    <name type="synonym">Red-crowned crane</name>
    <dbReference type="NCBI Taxonomy" id="30415"/>
    <lineage>
        <taxon>Eukaryota</taxon>
        <taxon>Metazoa</taxon>
        <taxon>Chordata</taxon>
        <taxon>Craniata</taxon>
        <taxon>Vertebrata</taxon>
        <taxon>Euteleostomi</taxon>
        <taxon>Archelosauria</taxon>
        <taxon>Archosauria</taxon>
        <taxon>Dinosauria</taxon>
        <taxon>Saurischia</taxon>
        <taxon>Theropoda</taxon>
        <taxon>Coelurosauria</taxon>
        <taxon>Aves</taxon>
        <taxon>Neognathae</taxon>
        <taxon>Neoaves</taxon>
        <taxon>Gruiformes</taxon>
        <taxon>Gruidae</taxon>
        <taxon>Grus</taxon>
    </lineage>
</organism>
<keyword evidence="8" id="KW-0964">Secreted</keyword>
<dbReference type="GO" id="GO:0008201">
    <property type="term" value="F:heparin binding"/>
    <property type="evidence" value="ECO:0007669"/>
    <property type="project" value="UniProtKB-KW"/>
</dbReference>
<evidence type="ECO:0000256" key="14">
    <source>
        <dbReference type="ARBA" id="ARBA00023098"/>
    </source>
</evidence>
<comment type="catalytic activity">
    <reaction evidence="21">
        <text>1,2-dihexadecanoyl-sn-glycero-3-phosphocholine + H2O = hexadecanoyl-sn-glycero-3-phosphocholine + hexadecanoate + H(+)</text>
        <dbReference type="Rhea" id="RHEA:41384"/>
        <dbReference type="ChEBI" id="CHEBI:7896"/>
        <dbReference type="ChEBI" id="CHEBI:15377"/>
        <dbReference type="ChEBI" id="CHEBI:15378"/>
        <dbReference type="ChEBI" id="CHEBI:64563"/>
        <dbReference type="ChEBI" id="CHEBI:72999"/>
    </reaction>
    <physiologicalReaction direction="left-to-right" evidence="21">
        <dbReference type="Rhea" id="RHEA:41385"/>
    </physiologicalReaction>
</comment>
<evidence type="ECO:0000256" key="19">
    <source>
        <dbReference type="ARBA" id="ARBA00045615"/>
    </source>
</evidence>
<dbReference type="GO" id="GO:0016042">
    <property type="term" value="P:lipid catabolic process"/>
    <property type="evidence" value="ECO:0007669"/>
    <property type="project" value="UniProtKB-KW"/>
</dbReference>
<keyword evidence="14" id="KW-0443">Lipid metabolism</keyword>
<evidence type="ECO:0000259" key="29">
    <source>
        <dbReference type="PROSITE" id="PS50095"/>
    </source>
</evidence>
<dbReference type="FunFam" id="3.40.50.1820:FF:000441">
    <property type="entry name" value="Lipoprotein lipase"/>
    <property type="match status" value="1"/>
</dbReference>
<evidence type="ECO:0000256" key="7">
    <source>
        <dbReference type="ARBA" id="ARBA00019624"/>
    </source>
</evidence>
<comment type="catalytic activity">
    <reaction evidence="1">
        <text>a triacylglycerol + H2O = a diacylglycerol + a fatty acid + H(+)</text>
        <dbReference type="Rhea" id="RHEA:12044"/>
        <dbReference type="ChEBI" id="CHEBI:15377"/>
        <dbReference type="ChEBI" id="CHEBI:15378"/>
        <dbReference type="ChEBI" id="CHEBI:17855"/>
        <dbReference type="ChEBI" id="CHEBI:18035"/>
        <dbReference type="ChEBI" id="CHEBI:28868"/>
        <dbReference type="EC" id="3.1.1.3"/>
    </reaction>
</comment>
<evidence type="ECO:0000256" key="27">
    <source>
        <dbReference type="PROSITE-ProRule" id="PRU00152"/>
    </source>
</evidence>
<sequence>MSPTDRLSPDDANFVDAIHTFTKQHMGLSVGIKQPVAHFDFYPNGGTFQPGCHIMHVYNHIAQYGITGITQTVKCAHERSVHLFIDSLLHKDKQSTAYWCNDINTFNKGMCLSCRKNRCNTLGYNIREERLPKSRQLFLKTRAHMPFKVYHYQFKIQFINEIQDKQIDPTFTMSLTGTKEDAKNLPIPLFEGINGNKTYSFLITLDTDIGELIMIKFKWEGAAVWENIWDTVQTIIPWTKGTRRPGLIVKTIRVKAGETQQKMTFCSQSIDNIHLHPAQEKTFVRCEDRFRKQN</sequence>
<evidence type="ECO:0000256" key="17">
    <source>
        <dbReference type="ARBA" id="ARBA00030539"/>
    </source>
</evidence>
<keyword evidence="9" id="KW-0358">Heparin-binding</keyword>
<evidence type="ECO:0000256" key="15">
    <source>
        <dbReference type="ARBA" id="ARBA00023180"/>
    </source>
</evidence>
<dbReference type="SUPFAM" id="SSF53474">
    <property type="entry name" value="alpha/beta-Hydrolases"/>
    <property type="match status" value="1"/>
</dbReference>
<dbReference type="InterPro" id="IPR036392">
    <property type="entry name" value="PLAT/LH2_dom_sf"/>
</dbReference>
<dbReference type="EMBL" id="BAAFJT010000010">
    <property type="protein sequence ID" value="GAB0194064.1"/>
    <property type="molecule type" value="Genomic_DNA"/>
</dbReference>
<evidence type="ECO:0000256" key="5">
    <source>
        <dbReference type="ARBA" id="ARBA00013274"/>
    </source>
</evidence>
<comment type="subunit">
    <text evidence="4">Homodimer.</text>
</comment>
<keyword evidence="10" id="KW-0732">Signal</keyword>
<evidence type="ECO:0000256" key="13">
    <source>
        <dbReference type="ARBA" id="ARBA00022963"/>
    </source>
</evidence>
<evidence type="ECO:0000256" key="9">
    <source>
        <dbReference type="ARBA" id="ARBA00022674"/>
    </source>
</evidence>
<evidence type="ECO:0000256" key="3">
    <source>
        <dbReference type="ARBA" id="ARBA00010701"/>
    </source>
</evidence>
<evidence type="ECO:0000256" key="11">
    <source>
        <dbReference type="ARBA" id="ARBA00022801"/>
    </source>
</evidence>
<comment type="catalytic activity">
    <reaction evidence="22">
        <text>1,3-di-(9Z-octadecenoyl)-glycerol + H2O = 3-(9Z-octadecenoyl)-sn-glycerol + (9Z)-octadecenoate + H(+)</text>
        <dbReference type="Rhea" id="RHEA:38651"/>
        <dbReference type="ChEBI" id="CHEBI:15377"/>
        <dbReference type="ChEBI" id="CHEBI:15378"/>
        <dbReference type="ChEBI" id="CHEBI:30823"/>
        <dbReference type="ChEBI" id="CHEBI:75735"/>
        <dbReference type="ChEBI" id="CHEBI:75938"/>
    </reaction>
    <physiologicalReaction direction="left-to-right" evidence="22">
        <dbReference type="Rhea" id="RHEA:38652"/>
    </physiologicalReaction>
</comment>
<dbReference type="CDD" id="cd01758">
    <property type="entry name" value="PLAT_LPL"/>
    <property type="match status" value="1"/>
</dbReference>
<keyword evidence="12" id="KW-0345">HDL</keyword>
<evidence type="ECO:0000256" key="4">
    <source>
        <dbReference type="ARBA" id="ARBA00011738"/>
    </source>
</evidence>
<dbReference type="SMART" id="SM00308">
    <property type="entry name" value="LH2"/>
    <property type="match status" value="1"/>
</dbReference>
<dbReference type="PANTHER" id="PTHR11610">
    <property type="entry name" value="LIPASE"/>
    <property type="match status" value="1"/>
</dbReference>
<dbReference type="GO" id="GO:0034364">
    <property type="term" value="C:high-density lipoprotein particle"/>
    <property type="evidence" value="ECO:0007669"/>
    <property type="project" value="UniProtKB-KW"/>
</dbReference>
<accession>A0ABC9XAK5</accession>
<protein>
    <recommendedName>
        <fullName evidence="7">Hepatic triacylglycerol lipase</fullName>
        <ecNumber evidence="6">3.1.1.3</ecNumber>
        <ecNumber evidence="5">3.1.1.5</ecNumber>
    </recommendedName>
    <alternativeName>
        <fullName evidence="17">Lipase member C</fullName>
    </alternativeName>
    <alternativeName>
        <fullName evidence="16">Lysophospholipase</fullName>
    </alternativeName>
    <alternativeName>
        <fullName evidence="18">Phospholipase A1</fullName>
    </alternativeName>
</protein>
<evidence type="ECO:0000256" key="1">
    <source>
        <dbReference type="ARBA" id="ARBA00001024"/>
    </source>
</evidence>
<reference evidence="30 31" key="1">
    <citation type="submission" date="2024-06" db="EMBL/GenBank/DDBJ databases">
        <title>The draft genome of Grus japonensis, version 3.</title>
        <authorList>
            <person name="Nabeshima K."/>
            <person name="Suzuki S."/>
            <person name="Onuma M."/>
        </authorList>
    </citation>
    <scope>NUCLEOTIDE SEQUENCE [LARGE SCALE GENOMIC DNA]</scope>
    <source>
        <strain evidence="30 31">451A</strain>
    </source>
</reference>
<evidence type="ECO:0000256" key="21">
    <source>
        <dbReference type="ARBA" id="ARBA00047668"/>
    </source>
</evidence>
<evidence type="ECO:0000256" key="12">
    <source>
        <dbReference type="ARBA" id="ARBA00022850"/>
    </source>
</evidence>
<name>A0ABC9XAK5_GRUJA</name>
<dbReference type="AlphaFoldDB" id="A0ABC9XAK5"/>
<dbReference type="Proteomes" id="UP001623348">
    <property type="component" value="Unassembled WGS sequence"/>
</dbReference>
<feature type="domain" description="PLAT" evidence="29">
    <location>
        <begin position="150"/>
        <end position="285"/>
    </location>
</feature>
<dbReference type="Gene3D" id="3.40.50.1820">
    <property type="entry name" value="alpha/beta hydrolase"/>
    <property type="match status" value="1"/>
</dbReference>
<evidence type="ECO:0000256" key="16">
    <source>
        <dbReference type="ARBA" id="ARBA00029723"/>
    </source>
</evidence>
<evidence type="ECO:0000256" key="24">
    <source>
        <dbReference type="ARBA" id="ARBA00048656"/>
    </source>
</evidence>
<evidence type="ECO:0000256" key="25">
    <source>
        <dbReference type="ARBA" id="ARBA00049452"/>
    </source>
</evidence>
<dbReference type="Gene3D" id="2.60.60.20">
    <property type="entry name" value="PLAT/LH2 domain"/>
    <property type="match status" value="1"/>
</dbReference>
<keyword evidence="31" id="KW-1185">Reference proteome</keyword>
<dbReference type="InterPro" id="IPR029058">
    <property type="entry name" value="AB_hydrolase_fold"/>
</dbReference>
<dbReference type="InterPro" id="IPR001024">
    <property type="entry name" value="PLAT/LH2_dom"/>
</dbReference>
<dbReference type="InterPro" id="IPR002333">
    <property type="entry name" value="Lipase_hep"/>
</dbReference>
<evidence type="ECO:0000313" key="30">
    <source>
        <dbReference type="EMBL" id="GAB0194064.1"/>
    </source>
</evidence>
<comment type="catalytic activity">
    <reaction evidence="23">
        <text>1,2-di-(9Z-octadecenoyl)-sn-glycerol + H2O = 2-(9Z-octadecenoyl)-glycerol + (9Z)-octadecenoate + H(+)</text>
        <dbReference type="Rhea" id="RHEA:38511"/>
        <dbReference type="ChEBI" id="CHEBI:15377"/>
        <dbReference type="ChEBI" id="CHEBI:15378"/>
        <dbReference type="ChEBI" id="CHEBI:30823"/>
        <dbReference type="ChEBI" id="CHEBI:52333"/>
        <dbReference type="ChEBI" id="CHEBI:73990"/>
    </reaction>
    <physiologicalReaction direction="left-to-right" evidence="23">
        <dbReference type="Rhea" id="RHEA:38512"/>
    </physiologicalReaction>
</comment>
<comment type="caution">
    <text evidence="27">Lacks conserved residue(s) required for the propagation of feature annotation.</text>
</comment>
<evidence type="ECO:0000256" key="6">
    <source>
        <dbReference type="ARBA" id="ARBA00013279"/>
    </source>
</evidence>
<evidence type="ECO:0000256" key="20">
    <source>
        <dbReference type="ARBA" id="ARBA00047643"/>
    </source>
</evidence>
<evidence type="ECO:0000256" key="26">
    <source>
        <dbReference type="ARBA" id="ARBA00049531"/>
    </source>
</evidence>
<proteinExistence type="inferred from homology"/>
<dbReference type="Pfam" id="PF00151">
    <property type="entry name" value="Lipase"/>
    <property type="match status" value="1"/>
</dbReference>
<comment type="similarity">
    <text evidence="3 28">Belongs to the AB hydrolase superfamily. Lipase family.</text>
</comment>
<dbReference type="EC" id="3.1.1.3" evidence="6"/>
<evidence type="ECO:0000313" key="31">
    <source>
        <dbReference type="Proteomes" id="UP001623348"/>
    </source>
</evidence>
<evidence type="ECO:0000256" key="18">
    <source>
        <dbReference type="ARBA" id="ARBA00031180"/>
    </source>
</evidence>
<keyword evidence="13" id="KW-0442">Lipid degradation</keyword>
<comment type="function">
    <text evidence="19">Catalyzes the hydrolysis of triglycerides and phospholipids present in circulating plasma lipoproteins, including chylomicrons, intermediate density lipoproteins (IDL), low density lipoproteins (LDL) of large size and high density lipoproteins (HDL), releasing free fatty acids (FFA) and smaller lipoprotein particles. Also exhibits lysophospholipase activity. Can hydrolyze both neutral lipid and phospholipid substrates but shows a greater binding affinity for neutral lipid substrates than phospholipid substrates. In native LDL, preferentially hydrolyzes the phosphatidylcholine species containing polyunsaturated fatty acids at sn-2 position.</text>
</comment>
<dbReference type="Pfam" id="PF01477">
    <property type="entry name" value="PLAT"/>
    <property type="match status" value="1"/>
</dbReference>
<dbReference type="PRINTS" id="PR00824">
    <property type="entry name" value="HEPLIPASE"/>
</dbReference>
<dbReference type="InterPro" id="IPR000734">
    <property type="entry name" value="TAG_lipase"/>
</dbReference>
<evidence type="ECO:0000256" key="22">
    <source>
        <dbReference type="ARBA" id="ARBA00047699"/>
    </source>
</evidence>
<evidence type="ECO:0000256" key="8">
    <source>
        <dbReference type="ARBA" id="ARBA00022525"/>
    </source>
</evidence>
<keyword evidence="15" id="KW-0325">Glycoprotein</keyword>
<dbReference type="PANTHER" id="PTHR11610:SF2">
    <property type="entry name" value="HEPATIC TRIACYLGLYCEROL LIPASE"/>
    <property type="match status" value="1"/>
</dbReference>
<keyword evidence="11" id="KW-0378">Hydrolase</keyword>
<dbReference type="FunFam" id="2.60.60.20:FF:000010">
    <property type="entry name" value="hepatic triacylglycerol lipase"/>
    <property type="match status" value="1"/>
</dbReference>
<comment type="catalytic activity">
    <reaction evidence="20">
        <text>1,2-di-(9Z-octadecenoyl)-sn-glycero-3-phosphocholine + H2O = (9Z-octadecenoyl)-sn-glycero-3-phosphocholine + (9Z)-octadecenoate + H(+)</text>
        <dbReference type="Rhea" id="RHEA:38699"/>
        <dbReference type="ChEBI" id="CHEBI:15377"/>
        <dbReference type="ChEBI" id="CHEBI:15378"/>
        <dbReference type="ChEBI" id="CHEBI:30823"/>
        <dbReference type="ChEBI" id="CHEBI:74669"/>
        <dbReference type="ChEBI" id="CHEBI:76083"/>
    </reaction>
    <physiologicalReaction direction="left-to-right" evidence="20">
        <dbReference type="Rhea" id="RHEA:38700"/>
    </physiologicalReaction>
</comment>
<comment type="catalytic activity">
    <reaction evidence="26">
        <text>a 1-acyl-sn-glycero-3-phosphocholine + H2O = sn-glycerol 3-phosphocholine + a fatty acid + H(+)</text>
        <dbReference type="Rhea" id="RHEA:15177"/>
        <dbReference type="ChEBI" id="CHEBI:15377"/>
        <dbReference type="ChEBI" id="CHEBI:15378"/>
        <dbReference type="ChEBI" id="CHEBI:16870"/>
        <dbReference type="ChEBI" id="CHEBI:28868"/>
        <dbReference type="ChEBI" id="CHEBI:58168"/>
        <dbReference type="EC" id="3.1.1.5"/>
    </reaction>
</comment>
<dbReference type="PROSITE" id="PS50095">
    <property type="entry name" value="PLAT"/>
    <property type="match status" value="1"/>
</dbReference>
<dbReference type="GO" id="GO:0004622">
    <property type="term" value="F:phosphatidylcholine lysophospholipase activity"/>
    <property type="evidence" value="ECO:0007669"/>
    <property type="project" value="UniProtKB-EC"/>
</dbReference>
<dbReference type="PRINTS" id="PR00821">
    <property type="entry name" value="TAGLIPASE"/>
</dbReference>
<dbReference type="EC" id="3.1.1.5" evidence="5"/>
<evidence type="ECO:0000256" key="23">
    <source>
        <dbReference type="ARBA" id="ARBA00048382"/>
    </source>
</evidence>
<evidence type="ECO:0000256" key="10">
    <source>
        <dbReference type="ARBA" id="ARBA00022729"/>
    </source>
</evidence>
<dbReference type="SUPFAM" id="SSF49723">
    <property type="entry name" value="Lipase/lipooxygenase domain (PLAT/LH2 domain)"/>
    <property type="match status" value="1"/>
</dbReference>
<dbReference type="GO" id="GO:0004806">
    <property type="term" value="F:triacylglycerol lipase activity"/>
    <property type="evidence" value="ECO:0007669"/>
    <property type="project" value="UniProtKB-EC"/>
</dbReference>
<comment type="catalytic activity">
    <reaction evidence="25">
        <text>1,2,3-tri-(9Z-octadecenoyl)-glycerol + H2O = 2,3-di-(9Z)-octadecenoyl-sn-glycerol + (9Z)-octadecenoate + H(+)</text>
        <dbReference type="Rhea" id="RHEA:38391"/>
        <dbReference type="ChEBI" id="CHEBI:15377"/>
        <dbReference type="ChEBI" id="CHEBI:15378"/>
        <dbReference type="ChEBI" id="CHEBI:30823"/>
        <dbReference type="ChEBI" id="CHEBI:53753"/>
        <dbReference type="ChEBI" id="CHEBI:75824"/>
    </reaction>
    <physiologicalReaction direction="left-to-right" evidence="25">
        <dbReference type="Rhea" id="RHEA:38392"/>
    </physiologicalReaction>
</comment>
<comment type="catalytic activity">
    <reaction evidence="24">
        <text>1-hexadecanoyl-sn-glycero-3-phosphocholine + H2O = sn-glycerol 3-phosphocholine + hexadecanoate + H(+)</text>
        <dbReference type="Rhea" id="RHEA:40435"/>
        <dbReference type="ChEBI" id="CHEBI:7896"/>
        <dbReference type="ChEBI" id="CHEBI:15377"/>
        <dbReference type="ChEBI" id="CHEBI:15378"/>
        <dbReference type="ChEBI" id="CHEBI:16870"/>
        <dbReference type="ChEBI" id="CHEBI:72998"/>
    </reaction>
    <physiologicalReaction direction="left-to-right" evidence="24">
        <dbReference type="Rhea" id="RHEA:40436"/>
    </physiologicalReaction>
</comment>
<comment type="subcellular location">
    <subcellularLocation>
        <location evidence="2">Secreted</location>
    </subcellularLocation>
</comment>
<evidence type="ECO:0000256" key="2">
    <source>
        <dbReference type="ARBA" id="ARBA00004613"/>
    </source>
</evidence>
<dbReference type="InterPro" id="IPR013818">
    <property type="entry name" value="Lipase"/>
</dbReference>
<gene>
    <name evidence="30" type="ORF">GRJ2_001871700</name>
</gene>
<evidence type="ECO:0000256" key="28">
    <source>
        <dbReference type="RuleBase" id="RU004262"/>
    </source>
</evidence>